<sequence>MSSVSYPAVPPQATYTSCYCEENIYLLAASFLAIPDFRNSWDLSVVFISNRTKTVALWNQRPARAEGVPIVWDYHVVLVLRPLFSSRDDMDDGKNSRTGSLIYDLDTTLDLPYDAQYYLKQTFPYIAEPSGLDAEYHRIIPGDVFITDFASDRSHMVVPISEISASSVPDDATEVQNLSTSVVYKAAPPLYPPIAGVRARENGIVNNLMTDFVDMSNPKGFGVVVNLEELMTWIVSQD</sequence>
<gene>
    <name evidence="1" type="ORF">BDM02DRAFT_3130510</name>
</gene>
<organism evidence="1 2">
    <name type="scientific">Thelephora ganbajun</name>
    <name type="common">Ganba fungus</name>
    <dbReference type="NCBI Taxonomy" id="370292"/>
    <lineage>
        <taxon>Eukaryota</taxon>
        <taxon>Fungi</taxon>
        <taxon>Dikarya</taxon>
        <taxon>Basidiomycota</taxon>
        <taxon>Agaricomycotina</taxon>
        <taxon>Agaricomycetes</taxon>
        <taxon>Thelephorales</taxon>
        <taxon>Thelephoraceae</taxon>
        <taxon>Thelephora</taxon>
    </lineage>
</organism>
<accession>A0ACB6ZA48</accession>
<dbReference type="Proteomes" id="UP000886501">
    <property type="component" value="Unassembled WGS sequence"/>
</dbReference>
<comment type="caution">
    <text evidence="1">The sequence shown here is derived from an EMBL/GenBank/DDBJ whole genome shotgun (WGS) entry which is preliminary data.</text>
</comment>
<dbReference type="EMBL" id="MU118063">
    <property type="protein sequence ID" value="KAF9646275.1"/>
    <property type="molecule type" value="Genomic_DNA"/>
</dbReference>
<reference evidence="1" key="1">
    <citation type="submission" date="2019-10" db="EMBL/GenBank/DDBJ databases">
        <authorList>
            <consortium name="DOE Joint Genome Institute"/>
            <person name="Kuo A."/>
            <person name="Miyauchi S."/>
            <person name="Kiss E."/>
            <person name="Drula E."/>
            <person name="Kohler A."/>
            <person name="Sanchez-Garcia M."/>
            <person name="Andreopoulos B."/>
            <person name="Barry K.W."/>
            <person name="Bonito G."/>
            <person name="Buee M."/>
            <person name="Carver A."/>
            <person name="Chen C."/>
            <person name="Cichocki N."/>
            <person name="Clum A."/>
            <person name="Culley D."/>
            <person name="Crous P.W."/>
            <person name="Fauchery L."/>
            <person name="Girlanda M."/>
            <person name="Hayes R."/>
            <person name="Keri Z."/>
            <person name="Labutti K."/>
            <person name="Lipzen A."/>
            <person name="Lombard V."/>
            <person name="Magnuson J."/>
            <person name="Maillard F."/>
            <person name="Morin E."/>
            <person name="Murat C."/>
            <person name="Nolan M."/>
            <person name="Ohm R."/>
            <person name="Pangilinan J."/>
            <person name="Pereira M."/>
            <person name="Perotto S."/>
            <person name="Peter M."/>
            <person name="Riley R."/>
            <person name="Sitrit Y."/>
            <person name="Stielow B."/>
            <person name="Szollosi G."/>
            <person name="Zifcakova L."/>
            <person name="Stursova M."/>
            <person name="Spatafora J.W."/>
            <person name="Tedersoo L."/>
            <person name="Vaario L.-M."/>
            <person name="Yamada A."/>
            <person name="Yan M."/>
            <person name="Wang P."/>
            <person name="Xu J."/>
            <person name="Bruns T."/>
            <person name="Baldrian P."/>
            <person name="Vilgalys R."/>
            <person name="Henrissat B."/>
            <person name="Grigoriev I.V."/>
            <person name="Hibbett D."/>
            <person name="Nagy L.G."/>
            <person name="Martin F.M."/>
        </authorList>
    </citation>
    <scope>NUCLEOTIDE SEQUENCE</scope>
    <source>
        <strain evidence="1">P2</strain>
    </source>
</reference>
<proteinExistence type="predicted"/>
<evidence type="ECO:0000313" key="1">
    <source>
        <dbReference type="EMBL" id="KAF9646275.1"/>
    </source>
</evidence>
<name>A0ACB6ZA48_THEGA</name>
<keyword evidence="2" id="KW-1185">Reference proteome</keyword>
<evidence type="ECO:0000313" key="2">
    <source>
        <dbReference type="Proteomes" id="UP000886501"/>
    </source>
</evidence>
<protein>
    <submittedName>
        <fullName evidence="1">Uncharacterized protein</fullName>
    </submittedName>
</protein>
<reference evidence="1" key="2">
    <citation type="journal article" date="2020" name="Nat. Commun.">
        <title>Large-scale genome sequencing of mycorrhizal fungi provides insights into the early evolution of symbiotic traits.</title>
        <authorList>
            <person name="Miyauchi S."/>
            <person name="Kiss E."/>
            <person name="Kuo A."/>
            <person name="Drula E."/>
            <person name="Kohler A."/>
            <person name="Sanchez-Garcia M."/>
            <person name="Morin E."/>
            <person name="Andreopoulos B."/>
            <person name="Barry K.W."/>
            <person name="Bonito G."/>
            <person name="Buee M."/>
            <person name="Carver A."/>
            <person name="Chen C."/>
            <person name="Cichocki N."/>
            <person name="Clum A."/>
            <person name="Culley D."/>
            <person name="Crous P.W."/>
            <person name="Fauchery L."/>
            <person name="Girlanda M."/>
            <person name="Hayes R.D."/>
            <person name="Keri Z."/>
            <person name="LaButti K."/>
            <person name="Lipzen A."/>
            <person name="Lombard V."/>
            <person name="Magnuson J."/>
            <person name="Maillard F."/>
            <person name="Murat C."/>
            <person name="Nolan M."/>
            <person name="Ohm R.A."/>
            <person name="Pangilinan J."/>
            <person name="Pereira M.F."/>
            <person name="Perotto S."/>
            <person name="Peter M."/>
            <person name="Pfister S."/>
            <person name="Riley R."/>
            <person name="Sitrit Y."/>
            <person name="Stielow J.B."/>
            <person name="Szollosi G."/>
            <person name="Zifcakova L."/>
            <person name="Stursova M."/>
            <person name="Spatafora J.W."/>
            <person name="Tedersoo L."/>
            <person name="Vaario L.M."/>
            <person name="Yamada A."/>
            <person name="Yan M."/>
            <person name="Wang P."/>
            <person name="Xu J."/>
            <person name="Bruns T."/>
            <person name="Baldrian P."/>
            <person name="Vilgalys R."/>
            <person name="Dunand C."/>
            <person name="Henrissat B."/>
            <person name="Grigoriev I.V."/>
            <person name="Hibbett D."/>
            <person name="Nagy L.G."/>
            <person name="Martin F.M."/>
        </authorList>
    </citation>
    <scope>NUCLEOTIDE SEQUENCE</scope>
    <source>
        <strain evidence="1">P2</strain>
    </source>
</reference>